<evidence type="ECO:0000256" key="27">
    <source>
        <dbReference type="ARBA" id="ARBA00049224"/>
    </source>
</evidence>
<comment type="pathway">
    <text evidence="3">Lipid metabolism; mitochondrial fatty acid beta-oxidation.</text>
</comment>
<keyword evidence="35" id="KW-1185">Reference proteome</keyword>
<comment type="similarity">
    <text evidence="4 28">Belongs to the acyl-CoA dehydrogenase family.</text>
</comment>
<evidence type="ECO:0000259" key="32">
    <source>
        <dbReference type="Pfam" id="PF02771"/>
    </source>
</evidence>
<reference evidence="34 35" key="1">
    <citation type="journal article" date="2011" name="Science">
        <title>The ecoresponsive genome of Daphnia pulex.</title>
        <authorList>
            <person name="Colbourne J.K."/>
            <person name="Pfrender M.E."/>
            <person name="Gilbert D."/>
            <person name="Thomas W.K."/>
            <person name="Tucker A."/>
            <person name="Oakley T.H."/>
            <person name="Tokishita S."/>
            <person name="Aerts A."/>
            <person name="Arnold G.J."/>
            <person name="Basu M.K."/>
            <person name="Bauer D.J."/>
            <person name="Caceres C.E."/>
            <person name="Carmel L."/>
            <person name="Casola C."/>
            <person name="Choi J.H."/>
            <person name="Detter J.C."/>
            <person name="Dong Q."/>
            <person name="Dusheyko S."/>
            <person name="Eads B.D."/>
            <person name="Frohlich T."/>
            <person name="Geiler-Samerotte K.A."/>
            <person name="Gerlach D."/>
            <person name="Hatcher P."/>
            <person name="Jogdeo S."/>
            <person name="Krijgsveld J."/>
            <person name="Kriventseva E.V."/>
            <person name="Kultz D."/>
            <person name="Laforsch C."/>
            <person name="Lindquist E."/>
            <person name="Lopez J."/>
            <person name="Manak J.R."/>
            <person name="Muller J."/>
            <person name="Pangilinan J."/>
            <person name="Patwardhan R.P."/>
            <person name="Pitluck S."/>
            <person name="Pritham E.J."/>
            <person name="Rechtsteiner A."/>
            <person name="Rho M."/>
            <person name="Rogozin I.B."/>
            <person name="Sakarya O."/>
            <person name="Salamov A."/>
            <person name="Schaack S."/>
            <person name="Shapiro H."/>
            <person name="Shiga Y."/>
            <person name="Skalitzky C."/>
            <person name="Smith Z."/>
            <person name="Souvorov A."/>
            <person name="Sung W."/>
            <person name="Tang Z."/>
            <person name="Tsuchiya D."/>
            <person name="Tu H."/>
            <person name="Vos H."/>
            <person name="Wang M."/>
            <person name="Wolf Y.I."/>
            <person name="Yamagata H."/>
            <person name="Yamada T."/>
            <person name="Ye Y."/>
            <person name="Shaw J.R."/>
            <person name="Andrews J."/>
            <person name="Crease T.J."/>
            <person name="Tang H."/>
            <person name="Lucas S.M."/>
            <person name="Robertson H.M."/>
            <person name="Bork P."/>
            <person name="Koonin E.V."/>
            <person name="Zdobnov E.M."/>
            <person name="Grigoriev I.V."/>
            <person name="Lynch M."/>
            <person name="Boore J.L."/>
        </authorList>
    </citation>
    <scope>NUCLEOTIDE SEQUENCE [LARGE SCALE GENOMIC DNA]</scope>
</reference>
<comment type="catalytic activity">
    <reaction evidence="27">
        <text>octadecanoyl-CoA + oxidized [electron-transfer flavoprotein] + H(+) = (2E)-octadecenoyl-CoA + reduced [electron-transfer flavoprotein]</text>
        <dbReference type="Rhea" id="RHEA:47240"/>
        <dbReference type="Rhea" id="RHEA-COMP:10685"/>
        <dbReference type="Rhea" id="RHEA-COMP:10686"/>
        <dbReference type="ChEBI" id="CHEBI:15378"/>
        <dbReference type="ChEBI" id="CHEBI:57394"/>
        <dbReference type="ChEBI" id="CHEBI:57692"/>
        <dbReference type="ChEBI" id="CHEBI:58307"/>
        <dbReference type="ChEBI" id="CHEBI:71412"/>
    </reaction>
    <physiologicalReaction direction="left-to-right" evidence="27">
        <dbReference type="Rhea" id="RHEA:47241"/>
    </physiologicalReaction>
</comment>
<keyword evidence="5" id="KW-0597">Phosphoprotein</keyword>
<sequence>MLRSGRNLQILSKNLVRENLRLLSSTPQPAPKDVTKKPATEKKLDKKPVKSSSFVMNLFLGSTNTSQVFPYPDALTADQKETLQLLVDPTHKFFAEVNDAALNDREASVPEATTQGLRELGAFGLQAPTEYDGVGLNNTQYARLVEIVGGFDLAVGIFLGAHQSIGFKGITLFGNEEQKKKYLPRVATGEAFAAFCLTEPSSGSDANSIRSRAVLSPDGKHFILNGSKIWISNGGFAEIMTVFAQTPVTDPVTGETKDKVTAFIVERSFGGVTSGPPEKKMGIKCSNTAEVYYDNVPIPVENVLGGVGQGFKVAMNILNNGRFGMAAALSGTMKSSTKAAIQHATARVQFGRRIDSYGTIQEKLARMAMLHYVTESMAYMISSNMDKGSTDFQLEAAISKVFASEAAWTVTDEAIQILGGNGFMTANGLEKVLRDLRIFRIFEGTNDILRLFVALTGLQFAGGHLRQLQKALKSGNVGVILGEAAKRAKRTVGFSQTNSLAEVHPKLALQGQLTSKAVEGFGITVESLLVKYGKGILDEQFLLNRVASAAIDIYSNVVVLSRATRALNMNIPSASHEEMIARVWCNEALDRIQLNLTAVKSQSQLSNFTTMSQIAKEMCENGGLIQQNPLGI</sequence>
<comment type="catalytic activity">
    <reaction evidence="25">
        <text>a very-long-chain 2,3-saturated fatty acyl-CoA + oxidized [electron-transfer flavoprotein] + H(+) = a very-long-chain (2E)-enoyl-CoA + reduced [electron-transfer flavoprotein]</text>
        <dbReference type="Rhea" id="RHEA:19181"/>
        <dbReference type="Rhea" id="RHEA-COMP:10685"/>
        <dbReference type="Rhea" id="RHEA-COMP:10686"/>
        <dbReference type="ChEBI" id="CHEBI:15378"/>
        <dbReference type="ChEBI" id="CHEBI:57692"/>
        <dbReference type="ChEBI" id="CHEBI:58307"/>
        <dbReference type="ChEBI" id="CHEBI:83724"/>
        <dbReference type="ChEBI" id="CHEBI:83728"/>
        <dbReference type="EC" id="1.3.8.9"/>
    </reaction>
    <physiologicalReaction direction="left-to-right" evidence="25">
        <dbReference type="Rhea" id="RHEA:19182"/>
    </physiologicalReaction>
</comment>
<accession>E9HA65</accession>
<evidence type="ECO:0000313" key="34">
    <source>
        <dbReference type="EMBL" id="EFX71405.1"/>
    </source>
</evidence>
<evidence type="ECO:0000256" key="9">
    <source>
        <dbReference type="ARBA" id="ARBA00022827"/>
    </source>
</evidence>
<dbReference type="InterPro" id="IPR009075">
    <property type="entry name" value="AcylCo_DH/oxidase_C"/>
</dbReference>
<dbReference type="InterPro" id="IPR046373">
    <property type="entry name" value="Acyl-CoA_Oxase/DH_mid-dom_sf"/>
</dbReference>
<dbReference type="FunFam" id="1.10.540.10:FF:000001">
    <property type="entry name" value="Very long-chain-specific acyl-CoA dehydrogenase, mitochondrial"/>
    <property type="match status" value="1"/>
</dbReference>
<dbReference type="FunCoup" id="E9HA65">
    <property type="interactions" value="789"/>
</dbReference>
<evidence type="ECO:0000256" key="4">
    <source>
        <dbReference type="ARBA" id="ARBA00009347"/>
    </source>
</evidence>
<evidence type="ECO:0000256" key="16">
    <source>
        <dbReference type="ARBA" id="ARBA00023136"/>
    </source>
</evidence>
<evidence type="ECO:0000256" key="22">
    <source>
        <dbReference type="ARBA" id="ARBA00047916"/>
    </source>
</evidence>
<evidence type="ECO:0000256" key="6">
    <source>
        <dbReference type="ARBA" id="ARBA00022630"/>
    </source>
</evidence>
<dbReference type="Proteomes" id="UP000000305">
    <property type="component" value="Unassembled WGS sequence"/>
</dbReference>
<dbReference type="FunFam" id="2.40.110.10:FF:000006">
    <property type="entry name" value="very long-chain specific acyl-CoA dehydrogenase, mitochondrial"/>
    <property type="match status" value="1"/>
</dbReference>
<dbReference type="InterPro" id="IPR006089">
    <property type="entry name" value="Acyl-CoA_DH_CS"/>
</dbReference>
<organism evidence="34 35">
    <name type="scientific">Daphnia pulex</name>
    <name type="common">Water flea</name>
    <dbReference type="NCBI Taxonomy" id="6669"/>
    <lineage>
        <taxon>Eukaryota</taxon>
        <taxon>Metazoa</taxon>
        <taxon>Ecdysozoa</taxon>
        <taxon>Arthropoda</taxon>
        <taxon>Crustacea</taxon>
        <taxon>Branchiopoda</taxon>
        <taxon>Diplostraca</taxon>
        <taxon>Cladocera</taxon>
        <taxon>Anomopoda</taxon>
        <taxon>Daphniidae</taxon>
        <taxon>Daphnia</taxon>
    </lineage>
</organism>
<evidence type="ECO:0000259" key="33">
    <source>
        <dbReference type="Pfam" id="PF21343"/>
    </source>
</evidence>
<dbReference type="Pfam" id="PF02771">
    <property type="entry name" value="Acyl-CoA_dh_N"/>
    <property type="match status" value="1"/>
</dbReference>
<feature type="compositionally biased region" description="Basic and acidic residues" evidence="29">
    <location>
        <begin position="33"/>
        <end position="46"/>
    </location>
</feature>
<keyword evidence="13 28" id="KW-0560">Oxidoreductase</keyword>
<dbReference type="InterPro" id="IPR037069">
    <property type="entry name" value="AcylCoA_DH/ox_N_sf"/>
</dbReference>
<evidence type="ECO:0000256" key="10">
    <source>
        <dbReference type="ARBA" id="ARBA00022832"/>
    </source>
</evidence>
<comment type="catalytic activity">
    <reaction evidence="26">
        <text>eicosanoyl-CoA + oxidized [electron-transfer flavoprotein] + H(+) = (2E)-eicosenoyl-CoA + reduced [electron-transfer flavoprotein]</text>
        <dbReference type="Rhea" id="RHEA:47236"/>
        <dbReference type="Rhea" id="RHEA-COMP:10685"/>
        <dbReference type="Rhea" id="RHEA-COMP:10686"/>
        <dbReference type="ChEBI" id="CHEBI:15378"/>
        <dbReference type="ChEBI" id="CHEBI:57380"/>
        <dbReference type="ChEBI" id="CHEBI:57692"/>
        <dbReference type="ChEBI" id="CHEBI:58307"/>
        <dbReference type="ChEBI" id="CHEBI:74691"/>
    </reaction>
    <physiologicalReaction direction="left-to-right" evidence="26">
        <dbReference type="Rhea" id="RHEA:47237"/>
    </physiologicalReaction>
</comment>
<dbReference type="AlphaFoldDB" id="E9HA65"/>
<comment type="subunit">
    <text evidence="20">Homodimer. Homodimerizes after import into the mitochondrion.</text>
</comment>
<feature type="domain" description="ACAD9/ACADV-like C-terminal" evidence="33">
    <location>
        <begin position="505"/>
        <end position="623"/>
    </location>
</feature>
<dbReference type="SUPFAM" id="SSF56645">
    <property type="entry name" value="Acyl-CoA dehydrogenase NM domain-like"/>
    <property type="match status" value="1"/>
</dbReference>
<dbReference type="EC" id="1.3.8.9" evidence="17"/>
<feature type="region of interest" description="Disordered" evidence="29">
    <location>
        <begin position="22"/>
        <end position="46"/>
    </location>
</feature>
<gene>
    <name evidence="34" type="ORF">DAPPUDRAFT_327246</name>
</gene>
<evidence type="ECO:0000256" key="3">
    <source>
        <dbReference type="ARBA" id="ARBA00005198"/>
    </source>
</evidence>
<dbReference type="GO" id="GO:0050660">
    <property type="term" value="F:flavin adenine dinucleotide binding"/>
    <property type="evidence" value="ECO:0007669"/>
    <property type="project" value="InterPro"/>
</dbReference>
<proteinExistence type="inferred from homology"/>
<evidence type="ECO:0000256" key="11">
    <source>
        <dbReference type="ARBA" id="ARBA00022946"/>
    </source>
</evidence>
<dbReference type="eggNOG" id="KOG0137">
    <property type="taxonomic scope" value="Eukaryota"/>
</dbReference>
<keyword evidence="10" id="KW-0276">Fatty acid metabolism</keyword>
<comment type="subcellular location">
    <subcellularLocation>
        <location evidence="2">Mitochondrion inner membrane</location>
        <topology evidence="2">Peripheral membrane protein</topology>
    </subcellularLocation>
</comment>
<dbReference type="PANTHER" id="PTHR43884">
    <property type="entry name" value="ACYL-COA DEHYDROGENASE"/>
    <property type="match status" value="1"/>
</dbReference>
<evidence type="ECO:0000256" key="21">
    <source>
        <dbReference type="ARBA" id="ARBA00047893"/>
    </source>
</evidence>
<dbReference type="Gene3D" id="1.10.540.10">
    <property type="entry name" value="Acyl-CoA dehydrogenase/oxidase, N-terminal domain"/>
    <property type="match status" value="1"/>
</dbReference>
<dbReference type="InterPro" id="IPR036250">
    <property type="entry name" value="AcylCo_DH-like_C"/>
</dbReference>
<comment type="catalytic activity">
    <reaction evidence="24">
        <text>tetradecanoyl-CoA + oxidized [electron-transfer flavoprotein] + H(+) = (2E)-tetradecenoyl-CoA + reduced [electron-transfer flavoprotein]</text>
        <dbReference type="Rhea" id="RHEA:47316"/>
        <dbReference type="Rhea" id="RHEA-COMP:10685"/>
        <dbReference type="Rhea" id="RHEA-COMP:10686"/>
        <dbReference type="ChEBI" id="CHEBI:15378"/>
        <dbReference type="ChEBI" id="CHEBI:57385"/>
        <dbReference type="ChEBI" id="CHEBI:57692"/>
        <dbReference type="ChEBI" id="CHEBI:58307"/>
        <dbReference type="ChEBI" id="CHEBI:61405"/>
    </reaction>
    <physiologicalReaction direction="left-to-right" evidence="24">
        <dbReference type="Rhea" id="RHEA:47317"/>
    </physiologicalReaction>
</comment>
<dbReference type="SUPFAM" id="SSF47203">
    <property type="entry name" value="Acyl-CoA dehydrogenase C-terminal domain-like"/>
    <property type="match status" value="1"/>
</dbReference>
<dbReference type="HOGENOM" id="CLU_018204_11_2_1"/>
<evidence type="ECO:0000256" key="29">
    <source>
        <dbReference type="SAM" id="MobiDB-lite"/>
    </source>
</evidence>
<dbReference type="Pfam" id="PF21343">
    <property type="entry name" value="ACAD9-ACADV_C"/>
    <property type="match status" value="1"/>
</dbReference>
<comment type="function">
    <text evidence="19">Very long-chain specific acyl-CoA dehydrogenase is one of the acyl-CoA dehydrogenases that catalyze the first step of mitochondrial fatty acid beta-oxidation, an aerobic process breaking down fatty acids into acetyl-CoA and allowing the production of energy from fats. The first step of fatty acid beta-oxidation consists in the removal of one hydrogen from C-2 and C-3 of the straight-chain fatty acyl-CoA thioester, resulting in the formation of trans-2-enoyl-CoA. Among the different mitochondrial acyl-CoA dehydrogenases, very long-chain specific acyl-CoA dehydrogenase acts specifically on acyl-CoAs with saturated 12 to 24 carbons long primary chains.</text>
</comment>
<evidence type="ECO:0000256" key="20">
    <source>
        <dbReference type="ARBA" id="ARBA00046812"/>
    </source>
</evidence>
<evidence type="ECO:0000256" key="28">
    <source>
        <dbReference type="RuleBase" id="RU362125"/>
    </source>
</evidence>
<evidence type="ECO:0000259" key="30">
    <source>
        <dbReference type="Pfam" id="PF00441"/>
    </source>
</evidence>
<feature type="domain" description="Acyl-CoA oxidase/dehydrogenase middle" evidence="31">
    <location>
        <begin position="194"/>
        <end position="296"/>
    </location>
</feature>
<protein>
    <recommendedName>
        <fullName evidence="18">Very long-chain specific acyl-CoA dehydrogenase, mitochondrial</fullName>
        <ecNumber evidence="17">1.3.8.9</ecNumber>
    </recommendedName>
</protein>
<evidence type="ECO:0000313" key="35">
    <source>
        <dbReference type="Proteomes" id="UP000000305"/>
    </source>
</evidence>
<dbReference type="InterPro" id="IPR049448">
    <property type="entry name" value="ACAD9/ACADV-like_C"/>
</dbReference>
<dbReference type="CDD" id="cd01161">
    <property type="entry name" value="VLCAD"/>
    <property type="match status" value="1"/>
</dbReference>
<keyword evidence="15" id="KW-0496">Mitochondrion</keyword>
<dbReference type="STRING" id="6669.E9HA65"/>
<evidence type="ECO:0000256" key="1">
    <source>
        <dbReference type="ARBA" id="ARBA00001974"/>
    </source>
</evidence>
<evidence type="ECO:0000256" key="14">
    <source>
        <dbReference type="ARBA" id="ARBA00023098"/>
    </source>
</evidence>
<keyword evidence="12" id="KW-0007">Acetylation</keyword>
<evidence type="ECO:0000256" key="19">
    <source>
        <dbReference type="ARBA" id="ARBA00045422"/>
    </source>
</evidence>
<comment type="catalytic activity">
    <reaction evidence="22">
        <text>oxidized [electron-transfer flavoprotein] + hexadecanoyl-CoA + H(+) = (2E)-hexadecenoyl-CoA + reduced [electron-transfer flavoprotein]</text>
        <dbReference type="Rhea" id="RHEA:43448"/>
        <dbReference type="Rhea" id="RHEA-COMP:10685"/>
        <dbReference type="Rhea" id="RHEA-COMP:10686"/>
        <dbReference type="ChEBI" id="CHEBI:15378"/>
        <dbReference type="ChEBI" id="CHEBI:57379"/>
        <dbReference type="ChEBI" id="CHEBI:57692"/>
        <dbReference type="ChEBI" id="CHEBI:58307"/>
        <dbReference type="ChEBI" id="CHEBI:61526"/>
    </reaction>
    <physiologicalReaction direction="left-to-right" evidence="22">
        <dbReference type="Rhea" id="RHEA:43449"/>
    </physiologicalReaction>
</comment>
<dbReference type="KEGG" id="dpx:DAPPUDRAFT_327246"/>
<dbReference type="InterPro" id="IPR013786">
    <property type="entry name" value="AcylCoA_DH/ox_N"/>
</dbReference>
<dbReference type="PhylomeDB" id="E9HA65"/>
<dbReference type="GO" id="GO:0000062">
    <property type="term" value="F:fatty-acyl-CoA binding"/>
    <property type="evidence" value="ECO:0000318"/>
    <property type="project" value="GO_Central"/>
</dbReference>
<keyword evidence="8" id="KW-0702">S-nitrosylation</keyword>
<dbReference type="Gene3D" id="2.40.110.10">
    <property type="entry name" value="Butyryl-CoA Dehydrogenase, subunit A, domain 2"/>
    <property type="match status" value="1"/>
</dbReference>
<comment type="catalytic activity">
    <reaction evidence="21">
        <text>dodecanoyl-CoA + oxidized [electron-transfer flavoprotein] + H(+) = (2E)-dodecenoyl-CoA + reduced [electron-transfer flavoprotein]</text>
        <dbReference type="Rhea" id="RHEA:47296"/>
        <dbReference type="Rhea" id="RHEA-COMP:10685"/>
        <dbReference type="Rhea" id="RHEA-COMP:10686"/>
        <dbReference type="ChEBI" id="CHEBI:15378"/>
        <dbReference type="ChEBI" id="CHEBI:57330"/>
        <dbReference type="ChEBI" id="CHEBI:57375"/>
        <dbReference type="ChEBI" id="CHEBI:57692"/>
        <dbReference type="ChEBI" id="CHEBI:58307"/>
    </reaction>
    <physiologicalReaction direction="left-to-right" evidence="21">
        <dbReference type="Rhea" id="RHEA:47297"/>
    </physiologicalReaction>
</comment>
<evidence type="ECO:0000256" key="18">
    <source>
        <dbReference type="ARBA" id="ARBA00040902"/>
    </source>
</evidence>
<keyword evidence="7" id="KW-0999">Mitochondrion inner membrane</keyword>
<evidence type="ECO:0000256" key="7">
    <source>
        <dbReference type="ARBA" id="ARBA00022792"/>
    </source>
</evidence>
<dbReference type="GO" id="GO:0006635">
    <property type="term" value="P:fatty acid beta-oxidation"/>
    <property type="evidence" value="ECO:0007669"/>
    <property type="project" value="UniProtKB-ARBA"/>
</dbReference>
<keyword evidence="6 28" id="KW-0285">Flavoprotein</keyword>
<dbReference type="GO" id="GO:0017099">
    <property type="term" value="F:very-long-chain fatty acyl-CoA dehydrogenase activity"/>
    <property type="evidence" value="ECO:0000318"/>
    <property type="project" value="GO_Central"/>
</dbReference>
<evidence type="ECO:0000256" key="25">
    <source>
        <dbReference type="ARBA" id="ARBA00049050"/>
    </source>
</evidence>
<keyword evidence="11" id="KW-0809">Transit peptide</keyword>
<dbReference type="OrthoDB" id="2588832at2759"/>
<dbReference type="OMA" id="KIATMAM"/>
<evidence type="ECO:0000256" key="15">
    <source>
        <dbReference type="ARBA" id="ARBA00023128"/>
    </source>
</evidence>
<evidence type="ECO:0000256" key="23">
    <source>
        <dbReference type="ARBA" id="ARBA00048086"/>
    </source>
</evidence>
<dbReference type="PANTHER" id="PTHR43884:SF11">
    <property type="entry name" value="VERY LONG-CHAIN SPECIFIC ACYL-COA DEHYDROGENASE, MITOCHONDRIAL"/>
    <property type="match status" value="1"/>
</dbReference>
<dbReference type="Pfam" id="PF02770">
    <property type="entry name" value="Acyl-CoA_dh_M"/>
    <property type="match status" value="1"/>
</dbReference>
<evidence type="ECO:0000256" key="24">
    <source>
        <dbReference type="ARBA" id="ARBA00049038"/>
    </source>
</evidence>
<dbReference type="InterPro" id="IPR009100">
    <property type="entry name" value="AcylCoA_DH/oxidase_NM_dom_sf"/>
</dbReference>
<evidence type="ECO:0000256" key="26">
    <source>
        <dbReference type="ARBA" id="ARBA00049140"/>
    </source>
</evidence>
<evidence type="ECO:0000256" key="8">
    <source>
        <dbReference type="ARBA" id="ARBA00022799"/>
    </source>
</evidence>
<dbReference type="FunFam" id="1.20.140.10:FF:000017">
    <property type="entry name" value="very long-chain specific acyl-CoA dehydrogenase, mitochondrial"/>
    <property type="match status" value="1"/>
</dbReference>
<keyword evidence="9 28" id="KW-0274">FAD</keyword>
<keyword evidence="16" id="KW-0472">Membrane</keyword>
<feature type="domain" description="Acyl-CoA dehydrogenase/oxidase C-terminal" evidence="30">
    <location>
        <begin position="308"/>
        <end position="454"/>
    </location>
</feature>
<dbReference type="FunFam" id="1.20.140.10:FF:000008">
    <property type="entry name" value="acyl-CoA dehydrogenase family member 9, mitochondrial"/>
    <property type="match status" value="1"/>
</dbReference>
<evidence type="ECO:0000256" key="17">
    <source>
        <dbReference type="ARBA" id="ARBA00039034"/>
    </source>
</evidence>
<evidence type="ECO:0000256" key="12">
    <source>
        <dbReference type="ARBA" id="ARBA00022990"/>
    </source>
</evidence>
<dbReference type="EMBL" id="GL732610">
    <property type="protein sequence ID" value="EFX71405.1"/>
    <property type="molecule type" value="Genomic_DNA"/>
</dbReference>
<evidence type="ECO:0000259" key="31">
    <source>
        <dbReference type="Pfam" id="PF02770"/>
    </source>
</evidence>
<dbReference type="Gene3D" id="1.20.140.10">
    <property type="entry name" value="Butyryl-CoA Dehydrogenase, subunit A, domain 3"/>
    <property type="match status" value="2"/>
</dbReference>
<evidence type="ECO:0000256" key="2">
    <source>
        <dbReference type="ARBA" id="ARBA00004637"/>
    </source>
</evidence>
<dbReference type="GO" id="GO:0005743">
    <property type="term" value="C:mitochondrial inner membrane"/>
    <property type="evidence" value="ECO:0007669"/>
    <property type="project" value="UniProtKB-SubCell"/>
</dbReference>
<feature type="domain" description="Acyl-CoA dehydrogenase/oxidase N-terminal" evidence="32">
    <location>
        <begin position="81"/>
        <end position="190"/>
    </location>
</feature>
<evidence type="ECO:0000256" key="5">
    <source>
        <dbReference type="ARBA" id="ARBA00022553"/>
    </source>
</evidence>
<keyword evidence="14" id="KW-0443">Lipid metabolism</keyword>
<comment type="cofactor">
    <cofactor evidence="1 28">
        <name>FAD</name>
        <dbReference type="ChEBI" id="CHEBI:57692"/>
    </cofactor>
</comment>
<evidence type="ECO:0000256" key="13">
    <source>
        <dbReference type="ARBA" id="ARBA00023002"/>
    </source>
</evidence>
<dbReference type="Pfam" id="PF00441">
    <property type="entry name" value="Acyl-CoA_dh_1"/>
    <property type="match status" value="1"/>
</dbReference>
<dbReference type="InParanoid" id="E9HA65"/>
<comment type="catalytic activity">
    <reaction evidence="23">
        <text>tetracosanoyl-CoA + oxidized [electron-transfer flavoprotein] + H(+) = (2E)-tetracosenoyl-CoA + reduced [electron-transfer flavoprotein]</text>
        <dbReference type="Rhea" id="RHEA:47232"/>
        <dbReference type="Rhea" id="RHEA-COMP:10685"/>
        <dbReference type="Rhea" id="RHEA-COMP:10686"/>
        <dbReference type="ChEBI" id="CHEBI:15378"/>
        <dbReference type="ChEBI" id="CHEBI:57692"/>
        <dbReference type="ChEBI" id="CHEBI:58307"/>
        <dbReference type="ChEBI" id="CHEBI:65052"/>
        <dbReference type="ChEBI" id="CHEBI:74693"/>
    </reaction>
    <physiologicalReaction direction="left-to-right" evidence="23">
        <dbReference type="Rhea" id="RHEA:47233"/>
    </physiologicalReaction>
</comment>
<name>E9HA65_DAPPU</name>
<dbReference type="InterPro" id="IPR006091">
    <property type="entry name" value="Acyl-CoA_Oxase/DH_mid-dom"/>
</dbReference>
<dbReference type="PROSITE" id="PS00072">
    <property type="entry name" value="ACYL_COA_DH_1"/>
    <property type="match status" value="1"/>
</dbReference>